<dbReference type="CDD" id="cd04759">
    <property type="entry name" value="Rib_hydrolase"/>
    <property type="match status" value="1"/>
</dbReference>
<dbReference type="PANTHER" id="PTHR10912:SF4">
    <property type="entry name" value="ADP-RIBOSYL CYCLASE_CYCLIC ADP-RIBOSE HYDROLASE 2"/>
    <property type="match status" value="1"/>
</dbReference>
<dbReference type="EC" id="3.2.2.6" evidence="2"/>
<dbReference type="InParanoid" id="A0A6P7X3N8"/>
<dbReference type="Gene3D" id="3.40.50.720">
    <property type="entry name" value="NAD(P)-binding Rossmann-like Domain"/>
    <property type="match status" value="1"/>
</dbReference>
<evidence type="ECO:0000313" key="9">
    <source>
        <dbReference type="RefSeq" id="XP_030047068.1"/>
    </source>
</evidence>
<dbReference type="Pfam" id="PF02267">
    <property type="entry name" value="Rib_hydrolayse"/>
    <property type="match status" value="1"/>
</dbReference>
<keyword evidence="7" id="KW-0732">Signal</keyword>
<dbReference type="OrthoDB" id="9944984at2759"/>
<dbReference type="GO" id="GO:0061809">
    <property type="term" value="F:NAD+ nucleosidase activity, cyclic ADP-ribose generating"/>
    <property type="evidence" value="ECO:0007669"/>
    <property type="project" value="UniProtKB-EC"/>
</dbReference>
<dbReference type="CTD" id="683"/>
<dbReference type="AlphaFoldDB" id="A0A6P7X3N8"/>
<evidence type="ECO:0000256" key="4">
    <source>
        <dbReference type="ARBA" id="ARBA00022801"/>
    </source>
</evidence>
<evidence type="ECO:0000313" key="8">
    <source>
        <dbReference type="Proteomes" id="UP000515156"/>
    </source>
</evidence>
<comment type="similarity">
    <text evidence="1">Belongs to the ADP-ribosyl cyclase family.</text>
</comment>
<keyword evidence="5" id="KW-0520">NAD</keyword>
<keyword evidence="6" id="KW-1015">Disulfide bond</keyword>
<gene>
    <name evidence="9" type="primary">BST1</name>
</gene>
<dbReference type="GeneID" id="115461420"/>
<sequence length="308" mass="34324">MNSCCSGLFVSIFLSLMSATQVQALGSKQWNGEGTSLNLESIVTGRCYDYIQTVNPTVRNKNCSAIWEALKQAFVYKDPCSVLPSDYELLINLTLHEIPPNKSLFWENNKHLVHKYANKGLHYMPLGDSLTGWIVDNLNWCGKPNGSGIDYISCPTTEECEHNPVESFWRIASVTYAKQSSGVIHTMLNGSALGGAFPNNSFFADYELPNFQKDCVSHFEIWVMDDIEGADLDSCGRGSIKVLEDILSSKGYSYTCIDNYTPVRILQCVDFPSHPECAIPSDSSIIKPWMTLFLPLLITINHGQMCFG</sequence>
<dbReference type="GO" id="GO:0030890">
    <property type="term" value="P:positive regulation of B cell proliferation"/>
    <property type="evidence" value="ECO:0007669"/>
    <property type="project" value="TreeGrafter"/>
</dbReference>
<dbReference type="GO" id="GO:0016740">
    <property type="term" value="F:transferase activity"/>
    <property type="evidence" value="ECO:0007669"/>
    <property type="project" value="UniProtKB-KW"/>
</dbReference>
<dbReference type="Gene3D" id="1.20.82.10">
    <property type="entry name" value="ADP Ribosyl Cyclase, Chain A, domain 1"/>
    <property type="match status" value="1"/>
</dbReference>
<dbReference type="FunCoup" id="A0A6P7X3N8">
    <property type="interactions" value="97"/>
</dbReference>
<dbReference type="SUPFAM" id="SSF52309">
    <property type="entry name" value="N-(deoxy)ribosyltransferase-like"/>
    <property type="match status" value="1"/>
</dbReference>
<dbReference type="GO" id="GO:0005886">
    <property type="term" value="C:plasma membrane"/>
    <property type="evidence" value="ECO:0007669"/>
    <property type="project" value="TreeGrafter"/>
</dbReference>
<evidence type="ECO:0000256" key="1">
    <source>
        <dbReference type="ARBA" id="ARBA00005406"/>
    </source>
</evidence>
<evidence type="ECO:0000256" key="3">
    <source>
        <dbReference type="ARBA" id="ARBA00022679"/>
    </source>
</evidence>
<reference evidence="9" key="1">
    <citation type="submission" date="2025-08" db="UniProtKB">
        <authorList>
            <consortium name="RefSeq"/>
        </authorList>
    </citation>
    <scope>IDENTIFICATION</scope>
</reference>
<keyword evidence="4 9" id="KW-0378">Hydrolase</keyword>
<dbReference type="PANTHER" id="PTHR10912">
    <property type="entry name" value="ADP-RIBOSYL CYCLASE"/>
    <property type="match status" value="1"/>
</dbReference>
<name>A0A6P7X3N8_9AMPH</name>
<dbReference type="GO" id="GO:0016849">
    <property type="term" value="F:phosphorus-oxygen lyase activity"/>
    <property type="evidence" value="ECO:0007669"/>
    <property type="project" value="TreeGrafter"/>
</dbReference>
<feature type="chain" id="PRO_5027849104" description="ADP-ribosyl cyclase/cyclic ADP-ribose hydrolase" evidence="7">
    <location>
        <begin position="25"/>
        <end position="308"/>
    </location>
</feature>
<evidence type="ECO:0000256" key="6">
    <source>
        <dbReference type="ARBA" id="ARBA00023157"/>
    </source>
</evidence>
<keyword evidence="3" id="KW-0808">Transferase</keyword>
<evidence type="ECO:0000256" key="5">
    <source>
        <dbReference type="ARBA" id="ARBA00023027"/>
    </source>
</evidence>
<protein>
    <recommendedName>
        <fullName evidence="2">ADP-ribosyl cyclase/cyclic ADP-ribose hydrolase</fullName>
        <ecNumber evidence="2">3.2.2.6</ecNumber>
    </recommendedName>
</protein>
<feature type="signal peptide" evidence="7">
    <location>
        <begin position="1"/>
        <end position="24"/>
    </location>
</feature>
<dbReference type="KEGG" id="muo:115461420"/>
<accession>A0A6P7X3N8</accession>
<evidence type="ECO:0000256" key="2">
    <source>
        <dbReference type="ARBA" id="ARBA00011982"/>
    </source>
</evidence>
<proteinExistence type="inferred from homology"/>
<dbReference type="RefSeq" id="XP_030047068.1">
    <property type="nucleotide sequence ID" value="XM_030191208.1"/>
</dbReference>
<evidence type="ECO:0000256" key="7">
    <source>
        <dbReference type="SAM" id="SignalP"/>
    </source>
</evidence>
<dbReference type="Proteomes" id="UP000515156">
    <property type="component" value="Chromosome 2"/>
</dbReference>
<keyword evidence="8" id="KW-1185">Reference proteome</keyword>
<organism evidence="8 9">
    <name type="scientific">Microcaecilia unicolor</name>
    <dbReference type="NCBI Taxonomy" id="1415580"/>
    <lineage>
        <taxon>Eukaryota</taxon>
        <taxon>Metazoa</taxon>
        <taxon>Chordata</taxon>
        <taxon>Craniata</taxon>
        <taxon>Vertebrata</taxon>
        <taxon>Euteleostomi</taxon>
        <taxon>Amphibia</taxon>
        <taxon>Gymnophiona</taxon>
        <taxon>Siphonopidae</taxon>
        <taxon>Microcaecilia</taxon>
    </lineage>
</organism>
<dbReference type="InterPro" id="IPR003193">
    <property type="entry name" value="ADP-ribosyl_cyclase"/>
</dbReference>